<dbReference type="RefSeq" id="WP_067225480.1">
    <property type="nucleotide sequence ID" value="NZ_CP014145.1"/>
</dbReference>
<keyword evidence="2" id="KW-0812">Transmembrane</keyword>
<reference evidence="3 4" key="1">
    <citation type="journal article" date="2016" name="J. Biotechnol.">
        <title>First complete genome sequence of a species in the genus Microterricola, an extremophilic cold active enzyme producing bacterial strain ERGS5:02 isolated from Sikkim Himalaya.</title>
        <authorList>
            <person name="Himanshu"/>
            <person name="Swarnkar M.K."/>
            <person name="Singh D."/>
            <person name="Kumar R."/>
        </authorList>
    </citation>
    <scope>NUCLEOTIDE SEQUENCE [LARGE SCALE GENOMIC DNA]</scope>
    <source>
        <strain evidence="3 4">ERGS5:02</strain>
    </source>
</reference>
<dbReference type="OrthoDB" id="5189092at2"/>
<proteinExistence type="predicted"/>
<dbReference type="EMBL" id="CP014145">
    <property type="protein sequence ID" value="AMB57589.1"/>
    <property type="molecule type" value="Genomic_DNA"/>
</dbReference>
<reference evidence="4" key="2">
    <citation type="submission" date="2016-01" db="EMBL/GenBank/DDBJ databases">
        <title>First complete genome sequence of a species in the genus Microterricola, an extremophilic cold active enzyme producing strain ERGS5:02 isolated from Sikkim Himalaya.</title>
        <authorList>
            <person name="Kumar R."/>
            <person name="Singh D."/>
            <person name="Swarnkar M.K."/>
        </authorList>
    </citation>
    <scope>NUCLEOTIDE SEQUENCE [LARGE SCALE GENOMIC DNA]</scope>
    <source>
        <strain evidence="4">ERGS5:02</strain>
    </source>
</reference>
<sequence length="207" mass="21189">MSTIKHPVGPQSNKVYWRRRLVVLLGLLAVIVVIVLIVVGPGRSAEAEKPASDPGSSAAPSTGQTPTATGAGGACAPGSVSVEAVTDEGDYAADQEPALSLVVTNTGPAACSLNVGTAAQVFTIKSGSDVYWTSTDCQTDSSNVPFELQPGVPVKSSAPIVWDRTRSDPGTCDSGERESAPAEGASYHLTVTVDGVTSTTSKQFILN</sequence>
<gene>
    <name evidence="3" type="ORF">AWU67_00490</name>
</gene>
<keyword evidence="2" id="KW-0472">Membrane</keyword>
<feature type="compositionally biased region" description="Low complexity" evidence="1">
    <location>
        <begin position="52"/>
        <end position="69"/>
    </location>
</feature>
<evidence type="ECO:0000313" key="4">
    <source>
        <dbReference type="Proteomes" id="UP000058305"/>
    </source>
</evidence>
<accession>A0A109QWF7</accession>
<feature type="region of interest" description="Disordered" evidence="1">
    <location>
        <begin position="45"/>
        <end position="76"/>
    </location>
</feature>
<keyword evidence="2" id="KW-1133">Transmembrane helix</keyword>
<dbReference type="Proteomes" id="UP000058305">
    <property type="component" value="Chromosome"/>
</dbReference>
<dbReference type="AlphaFoldDB" id="A0A109QWF7"/>
<evidence type="ECO:0000256" key="2">
    <source>
        <dbReference type="SAM" id="Phobius"/>
    </source>
</evidence>
<name>A0A109QWF7_9MICO</name>
<dbReference type="KEGG" id="mvd:AWU67_00490"/>
<protein>
    <recommendedName>
        <fullName evidence="5">DUF4232 domain-containing protein</fullName>
    </recommendedName>
</protein>
<evidence type="ECO:0008006" key="5">
    <source>
        <dbReference type="Google" id="ProtNLM"/>
    </source>
</evidence>
<evidence type="ECO:0000256" key="1">
    <source>
        <dbReference type="SAM" id="MobiDB-lite"/>
    </source>
</evidence>
<keyword evidence="4" id="KW-1185">Reference proteome</keyword>
<organism evidence="3 4">
    <name type="scientific">Microterricola viridarii</name>
    <dbReference type="NCBI Taxonomy" id="412690"/>
    <lineage>
        <taxon>Bacteria</taxon>
        <taxon>Bacillati</taxon>
        <taxon>Actinomycetota</taxon>
        <taxon>Actinomycetes</taxon>
        <taxon>Micrococcales</taxon>
        <taxon>Microbacteriaceae</taxon>
        <taxon>Microterricola</taxon>
    </lineage>
</organism>
<feature type="transmembrane region" description="Helical" evidence="2">
    <location>
        <begin position="21"/>
        <end position="40"/>
    </location>
</feature>
<evidence type="ECO:0000313" key="3">
    <source>
        <dbReference type="EMBL" id="AMB57589.1"/>
    </source>
</evidence>